<organism evidence="3 4">
    <name type="scientific">Roridomyces roridus</name>
    <dbReference type="NCBI Taxonomy" id="1738132"/>
    <lineage>
        <taxon>Eukaryota</taxon>
        <taxon>Fungi</taxon>
        <taxon>Dikarya</taxon>
        <taxon>Basidiomycota</taxon>
        <taxon>Agaricomycotina</taxon>
        <taxon>Agaricomycetes</taxon>
        <taxon>Agaricomycetidae</taxon>
        <taxon>Agaricales</taxon>
        <taxon>Marasmiineae</taxon>
        <taxon>Mycenaceae</taxon>
        <taxon>Roridomyces</taxon>
    </lineage>
</organism>
<evidence type="ECO:0000313" key="4">
    <source>
        <dbReference type="Proteomes" id="UP001221142"/>
    </source>
</evidence>
<dbReference type="InterPro" id="IPR011009">
    <property type="entry name" value="Kinase-like_dom_sf"/>
</dbReference>
<dbReference type="InterPro" id="IPR035899">
    <property type="entry name" value="DBL_dom_sf"/>
</dbReference>
<dbReference type="InterPro" id="IPR051681">
    <property type="entry name" value="Ser/Thr_Kinases-Pseudokinases"/>
</dbReference>
<dbReference type="PROSITE" id="PS00108">
    <property type="entry name" value="PROTEIN_KINASE_ST"/>
    <property type="match status" value="1"/>
</dbReference>
<dbReference type="InterPro" id="IPR000219">
    <property type="entry name" value="DH_dom"/>
</dbReference>
<dbReference type="Pfam" id="PF00621">
    <property type="entry name" value="RhoGEF"/>
    <property type="match status" value="1"/>
</dbReference>
<evidence type="ECO:0000313" key="3">
    <source>
        <dbReference type="EMBL" id="KAJ7651064.1"/>
    </source>
</evidence>
<keyword evidence="3" id="KW-0418">Kinase</keyword>
<accession>A0AAD7CKH3</accession>
<keyword evidence="3" id="KW-0808">Transferase</keyword>
<dbReference type="Gene3D" id="1.10.510.10">
    <property type="entry name" value="Transferase(Phosphotransferase) domain 1"/>
    <property type="match status" value="1"/>
</dbReference>
<dbReference type="GO" id="GO:0005085">
    <property type="term" value="F:guanyl-nucleotide exchange factor activity"/>
    <property type="evidence" value="ECO:0007669"/>
    <property type="project" value="InterPro"/>
</dbReference>
<protein>
    <submittedName>
        <fullName evidence="3">Kinase-like domain-containing protein</fullName>
    </submittedName>
</protein>
<dbReference type="Gene3D" id="3.30.200.20">
    <property type="entry name" value="Phosphorylase Kinase, domain 1"/>
    <property type="match status" value="1"/>
</dbReference>
<dbReference type="AlphaFoldDB" id="A0AAD7CKH3"/>
<dbReference type="PANTHER" id="PTHR44329">
    <property type="entry name" value="SERINE/THREONINE-PROTEIN KINASE TNNI3K-RELATED"/>
    <property type="match status" value="1"/>
</dbReference>
<dbReference type="SMART" id="SM00220">
    <property type="entry name" value="S_TKc"/>
    <property type="match status" value="1"/>
</dbReference>
<dbReference type="GO" id="GO:0005524">
    <property type="term" value="F:ATP binding"/>
    <property type="evidence" value="ECO:0007669"/>
    <property type="project" value="InterPro"/>
</dbReference>
<dbReference type="PROSITE" id="PS50010">
    <property type="entry name" value="DH_2"/>
    <property type="match status" value="1"/>
</dbReference>
<dbReference type="Pfam" id="PF07714">
    <property type="entry name" value="PK_Tyr_Ser-Thr"/>
    <property type="match status" value="1"/>
</dbReference>
<proteinExistence type="predicted"/>
<comment type="caution">
    <text evidence="3">The sequence shown here is derived from an EMBL/GenBank/DDBJ whole genome shotgun (WGS) entry which is preliminary data.</text>
</comment>
<name>A0AAD7CKH3_9AGAR</name>
<gene>
    <name evidence="3" type="ORF">FB45DRAFT_1050879</name>
</gene>
<evidence type="ECO:0000259" key="2">
    <source>
        <dbReference type="PROSITE" id="PS50011"/>
    </source>
</evidence>
<dbReference type="GO" id="GO:0004674">
    <property type="term" value="F:protein serine/threonine kinase activity"/>
    <property type="evidence" value="ECO:0007669"/>
    <property type="project" value="TreeGrafter"/>
</dbReference>
<keyword evidence="4" id="KW-1185">Reference proteome</keyword>
<dbReference type="InterPro" id="IPR001245">
    <property type="entry name" value="Ser-Thr/Tyr_kinase_cat_dom"/>
</dbReference>
<dbReference type="PROSITE" id="PS50011">
    <property type="entry name" value="PROTEIN_KINASE_DOM"/>
    <property type="match status" value="1"/>
</dbReference>
<dbReference type="InterPro" id="IPR008271">
    <property type="entry name" value="Ser/Thr_kinase_AS"/>
</dbReference>
<feature type="domain" description="DH" evidence="1">
    <location>
        <begin position="12"/>
        <end position="167"/>
    </location>
</feature>
<dbReference type="InterPro" id="IPR000719">
    <property type="entry name" value="Prot_kinase_dom"/>
</dbReference>
<feature type="domain" description="Protein kinase" evidence="2">
    <location>
        <begin position="427"/>
        <end position="725"/>
    </location>
</feature>
<evidence type="ECO:0000259" key="1">
    <source>
        <dbReference type="PROSITE" id="PS50010"/>
    </source>
</evidence>
<dbReference type="EMBL" id="JARKIF010000001">
    <property type="protein sequence ID" value="KAJ7651064.1"/>
    <property type="molecule type" value="Genomic_DNA"/>
</dbReference>
<dbReference type="Proteomes" id="UP001221142">
    <property type="component" value="Unassembled WGS sequence"/>
</dbReference>
<reference evidence="3" key="1">
    <citation type="submission" date="2023-03" db="EMBL/GenBank/DDBJ databases">
        <title>Massive genome expansion in bonnet fungi (Mycena s.s.) driven by repeated elements and novel gene families across ecological guilds.</title>
        <authorList>
            <consortium name="Lawrence Berkeley National Laboratory"/>
            <person name="Harder C.B."/>
            <person name="Miyauchi S."/>
            <person name="Viragh M."/>
            <person name="Kuo A."/>
            <person name="Thoen E."/>
            <person name="Andreopoulos B."/>
            <person name="Lu D."/>
            <person name="Skrede I."/>
            <person name="Drula E."/>
            <person name="Henrissat B."/>
            <person name="Morin E."/>
            <person name="Kohler A."/>
            <person name="Barry K."/>
            <person name="LaButti K."/>
            <person name="Morin E."/>
            <person name="Salamov A."/>
            <person name="Lipzen A."/>
            <person name="Mereny Z."/>
            <person name="Hegedus B."/>
            <person name="Baldrian P."/>
            <person name="Stursova M."/>
            <person name="Weitz H."/>
            <person name="Taylor A."/>
            <person name="Grigoriev I.V."/>
            <person name="Nagy L.G."/>
            <person name="Martin F."/>
            <person name="Kauserud H."/>
        </authorList>
    </citation>
    <scope>NUCLEOTIDE SEQUENCE</scope>
    <source>
        <strain evidence="3">9284</strain>
    </source>
</reference>
<dbReference type="SUPFAM" id="SSF56112">
    <property type="entry name" value="Protein kinase-like (PK-like)"/>
    <property type="match status" value="1"/>
</dbReference>
<sequence>MEYEVPTDPATELIETEELHVHQLRGIVKEVAGAWSRTNTPPKKLDAVFRSIKDIYRAHRSLLKRLKNTSSIYGSSPGALAEILVRCQVEDLEGPYSKYCSTFCTGFDACEPVKSNPRLPGILSAFTVSNPPPAWALPRDSGMHTSWTLDTLFLLPRVRLRYYRRLYLQRFFTHRTPAESGNDCYFLVFEKIYKCISVLETREKLQVADVEDGTAVDSTGSLLFPPGVSSSTTPLKRFQDFEPNTSSRIGAPGCRDMELPLPQYPQFETEFILGECEMADPRDEERQHDCESSGADLGLLRSKRTGGDVEVAVAARQALPFSQYRSDSQSSIWEDSTVVDSHCDSGEGVMRGMIERLSKRFHGDEEWYARYLACRGTAAQWLLDLLQDLLDYDANCAPADRHRLFKALLRLSADSELYPRCFTLAELEHERLVAGGSFSDVYMGYLCGQCVAVKMMRVFDESDIEAVLKVRDHITPVTYSLICMRHVGFWSRSDHMATTLPSESSPILRPLQVPPEALSCVALDGERAYPGLLEEASVRNGQTALSGKSPDTCHCDNLTGALQTLDVALGLEHLHGMGVIHGDLKADNIFVTSSGRACIADFGLASITSSMSSIQFTHSSKASRGGTARYQAPELHRGGHNDRRSDIYGFACVVYEFLTGTAPFPELPSEIAVMFAVLEGRRPSRPPSCSGTPTLDGLWALLQDCWHADPDSRPTAVQVVQRLRGGDIGAVENSTQSVKDWDSTSTSKFRRRLFDHGALPTLVEFENVVSGTVRPSLAQKVPARSEPTFHQPVVVRSSRGPSTVGRHGLDFRFSTLKI</sequence>
<dbReference type="SUPFAM" id="SSF48065">
    <property type="entry name" value="DBL homology domain (DH-domain)"/>
    <property type="match status" value="1"/>
</dbReference>
<dbReference type="Gene3D" id="1.20.900.10">
    <property type="entry name" value="Dbl homology (DH) domain"/>
    <property type="match status" value="1"/>
</dbReference>